<proteinExistence type="inferred from homology"/>
<dbReference type="SUPFAM" id="SSF55298">
    <property type="entry name" value="YjgF-like"/>
    <property type="match status" value="1"/>
</dbReference>
<evidence type="ECO:0000256" key="1">
    <source>
        <dbReference type="ARBA" id="ARBA00010552"/>
    </source>
</evidence>
<dbReference type="GO" id="GO:0019239">
    <property type="term" value="F:deaminase activity"/>
    <property type="evidence" value="ECO:0007669"/>
    <property type="project" value="TreeGrafter"/>
</dbReference>
<dbReference type="GO" id="GO:0005829">
    <property type="term" value="C:cytosol"/>
    <property type="evidence" value="ECO:0007669"/>
    <property type="project" value="TreeGrafter"/>
</dbReference>
<dbReference type="InterPro" id="IPR006056">
    <property type="entry name" value="RidA"/>
</dbReference>
<sequence length="129" mass="13437">MSQKTVIHTDLAPAAIGPYSQAVAAPAGKMVFLSGQIGLNPSTGELVSDNVEDQVRQAFSNLTEVIKAAGGSLESIIKLTLFVTDLKNFGIVNAVMAELIPEPFPARSTVEVSGLPKGALFEVEAVIVA</sequence>
<dbReference type="PANTHER" id="PTHR11803">
    <property type="entry name" value="2-IMINOBUTANOATE/2-IMINOPROPANOATE DEAMINASE RIDA"/>
    <property type="match status" value="1"/>
</dbReference>
<dbReference type="Pfam" id="PF01042">
    <property type="entry name" value="Ribonuc_L-PSP"/>
    <property type="match status" value="1"/>
</dbReference>
<gene>
    <name evidence="2" type="ORF">HKX40_02950</name>
</gene>
<evidence type="ECO:0000313" key="3">
    <source>
        <dbReference type="Proteomes" id="UP000541421"/>
    </source>
</evidence>
<dbReference type="InterPro" id="IPR006175">
    <property type="entry name" value="YjgF/YER057c/UK114"/>
</dbReference>
<dbReference type="FunFam" id="3.30.1330.40:FF:000001">
    <property type="entry name" value="L-PSP family endoribonuclease"/>
    <property type="match status" value="1"/>
</dbReference>
<comment type="caution">
    <text evidence="2">The sequence shown here is derived from an EMBL/GenBank/DDBJ whole genome shotgun (WGS) entry which is preliminary data.</text>
</comment>
<dbReference type="EMBL" id="JABGBO010000002">
    <property type="protein sequence ID" value="NOL49102.1"/>
    <property type="molecule type" value="Genomic_DNA"/>
</dbReference>
<organism evidence="2 3">
    <name type="scientific">Pelistega europaea</name>
    <dbReference type="NCBI Taxonomy" id="106147"/>
    <lineage>
        <taxon>Bacteria</taxon>
        <taxon>Pseudomonadati</taxon>
        <taxon>Pseudomonadota</taxon>
        <taxon>Betaproteobacteria</taxon>
        <taxon>Burkholderiales</taxon>
        <taxon>Alcaligenaceae</taxon>
        <taxon>Pelistega</taxon>
    </lineage>
</organism>
<dbReference type="NCBIfam" id="TIGR00004">
    <property type="entry name" value="Rid family detoxifying hydrolase"/>
    <property type="match status" value="1"/>
</dbReference>
<name>A0A7Y4LAZ8_9BURK</name>
<dbReference type="Gene3D" id="3.30.1330.40">
    <property type="entry name" value="RutC-like"/>
    <property type="match status" value="1"/>
</dbReference>
<dbReference type="CDD" id="cd00448">
    <property type="entry name" value="YjgF_YER057c_UK114_family"/>
    <property type="match status" value="1"/>
</dbReference>
<evidence type="ECO:0000313" key="2">
    <source>
        <dbReference type="EMBL" id="NOL49102.1"/>
    </source>
</evidence>
<dbReference type="RefSeq" id="WP_171588056.1">
    <property type="nucleotide sequence ID" value="NZ_JABGBO010000002.1"/>
</dbReference>
<dbReference type="InterPro" id="IPR035959">
    <property type="entry name" value="RutC-like_sf"/>
</dbReference>
<reference evidence="2 3" key="1">
    <citation type="submission" date="2020-05" db="EMBL/GenBank/DDBJ databases">
        <authorList>
            <person name="Niu N."/>
        </authorList>
    </citation>
    <scope>NUCLEOTIDE SEQUENCE [LARGE SCALE GENOMIC DNA]</scope>
    <source>
        <strain evidence="2 3">LMG10982</strain>
    </source>
</reference>
<protein>
    <submittedName>
        <fullName evidence="2">RidA family protein</fullName>
    </submittedName>
</protein>
<dbReference type="Proteomes" id="UP000541421">
    <property type="component" value="Unassembled WGS sequence"/>
</dbReference>
<comment type="similarity">
    <text evidence="1">Belongs to the RutC family.</text>
</comment>
<dbReference type="PANTHER" id="PTHR11803:SF39">
    <property type="entry name" value="2-IMINOBUTANOATE_2-IMINOPROPANOATE DEAMINASE"/>
    <property type="match status" value="1"/>
</dbReference>
<dbReference type="AlphaFoldDB" id="A0A7Y4LAZ8"/>
<keyword evidence="3" id="KW-1185">Reference proteome</keyword>
<accession>A0A7Y4LAZ8</accession>